<keyword evidence="2" id="KW-1185">Reference proteome</keyword>
<dbReference type="Proteomes" id="UP000502179">
    <property type="component" value="Chromosome"/>
</dbReference>
<organism evidence="1 2">
    <name type="scientific">Thermosulfuriphilus ammonigenes</name>
    <dbReference type="NCBI Taxonomy" id="1936021"/>
    <lineage>
        <taxon>Bacteria</taxon>
        <taxon>Pseudomonadati</taxon>
        <taxon>Thermodesulfobacteriota</taxon>
        <taxon>Thermodesulfobacteria</taxon>
        <taxon>Thermodesulfobacteriales</taxon>
        <taxon>Thermodesulfobacteriaceae</taxon>
        <taxon>Thermosulfuriphilus</taxon>
    </lineage>
</organism>
<protein>
    <submittedName>
        <fullName evidence="1">Uncharacterized protein</fullName>
    </submittedName>
</protein>
<gene>
    <name evidence="1" type="ORF">G4V39_04505</name>
</gene>
<dbReference type="RefSeq" id="WP_166031800.1">
    <property type="nucleotide sequence ID" value="NZ_CP048877.1"/>
</dbReference>
<accession>A0A6G7PVN8</accession>
<dbReference type="EMBL" id="CP048877">
    <property type="protein sequence ID" value="QIJ71581.1"/>
    <property type="molecule type" value="Genomic_DNA"/>
</dbReference>
<evidence type="ECO:0000313" key="2">
    <source>
        <dbReference type="Proteomes" id="UP000502179"/>
    </source>
</evidence>
<dbReference type="AlphaFoldDB" id="A0A6G7PVN8"/>
<evidence type="ECO:0000313" key="1">
    <source>
        <dbReference type="EMBL" id="QIJ71581.1"/>
    </source>
</evidence>
<dbReference type="KEGG" id="tav:G4V39_04505"/>
<sequence>MGAGVVGISYVSFIIYWTWQKEGWVKDIVKEHFAATIGLPLAGVAAYLLVSVLEYSYGKIEIEIWGLKFKGATGPVILWMLCFFIIAISIKMLW</sequence>
<reference evidence="1 2" key="1">
    <citation type="submission" date="2020-02" db="EMBL/GenBank/DDBJ databases">
        <title>Genome analysis of Thermosulfuriphilus ammonigenes ST65T, an anaerobic thermophilic chemolithoautotrophic bacterium isolated from a deep-sea hydrothermal vent.</title>
        <authorList>
            <person name="Slobodkina G."/>
            <person name="Allioux M."/>
            <person name="Merkel A."/>
            <person name="Alain K."/>
            <person name="Jebbar M."/>
            <person name="Slobodkin A."/>
        </authorList>
    </citation>
    <scope>NUCLEOTIDE SEQUENCE [LARGE SCALE GENOMIC DNA]</scope>
    <source>
        <strain evidence="1 2">ST65</strain>
    </source>
</reference>
<name>A0A6G7PVN8_9BACT</name>
<proteinExistence type="predicted"/>